<name>A0A8J2SP92_9STRA</name>
<dbReference type="InterPro" id="IPR015655">
    <property type="entry name" value="PP2C"/>
</dbReference>
<dbReference type="EMBL" id="CAKKNE010000002">
    <property type="protein sequence ID" value="CAH0370114.1"/>
    <property type="molecule type" value="Genomic_DNA"/>
</dbReference>
<feature type="region of interest" description="Disordered" evidence="1">
    <location>
        <begin position="61"/>
        <end position="92"/>
    </location>
</feature>
<dbReference type="OrthoDB" id="10264738at2759"/>
<keyword evidence="2" id="KW-0472">Membrane</keyword>
<evidence type="ECO:0000256" key="1">
    <source>
        <dbReference type="SAM" id="MobiDB-lite"/>
    </source>
</evidence>
<keyword evidence="2" id="KW-0812">Transmembrane</keyword>
<dbReference type="Proteomes" id="UP000789595">
    <property type="component" value="Unassembled WGS sequence"/>
</dbReference>
<feature type="region of interest" description="Disordered" evidence="1">
    <location>
        <begin position="1"/>
        <end position="25"/>
    </location>
</feature>
<comment type="caution">
    <text evidence="4">The sequence shown here is derived from an EMBL/GenBank/DDBJ whole genome shotgun (WGS) entry which is preliminary data.</text>
</comment>
<gene>
    <name evidence="4" type="ORF">PECAL_2P32650</name>
</gene>
<dbReference type="PROSITE" id="PS51746">
    <property type="entry name" value="PPM_2"/>
    <property type="match status" value="1"/>
</dbReference>
<proteinExistence type="predicted"/>
<evidence type="ECO:0000256" key="2">
    <source>
        <dbReference type="SAM" id="Phobius"/>
    </source>
</evidence>
<dbReference type="InterPro" id="IPR036457">
    <property type="entry name" value="PPM-type-like_dom_sf"/>
</dbReference>
<dbReference type="Pfam" id="PF00481">
    <property type="entry name" value="PP2C"/>
    <property type="match status" value="1"/>
</dbReference>
<feature type="domain" description="PPM-type phosphatase" evidence="3">
    <location>
        <begin position="90"/>
        <end position="366"/>
    </location>
</feature>
<protein>
    <recommendedName>
        <fullName evidence="3">PPM-type phosphatase domain-containing protein</fullName>
    </recommendedName>
</protein>
<evidence type="ECO:0000313" key="4">
    <source>
        <dbReference type="EMBL" id="CAH0370114.1"/>
    </source>
</evidence>
<sequence length="379" mass="38788">MIKNLKRVGGALARRGRSAPAAPVEAPPPAGWFPWLLAFAAGTLAGLVVVVAAGLLFKRAKKEREESSREAPPQQKLRGGGSSEEPPAHKTSAFGMQGKRAAMEDAHVVASKGPVTVAGVFDGCGGARAAKLCGARLASEKLRQALLDSRAGDASPAIAAFLASCETAVDAEARRAGWVDATTAVVAVVNGDTLSVGWVGDSRCVVVSGAGARVLTRDHNASNPAEAQRVRAAGGLVGRNEKEAKASKATKLAAKVLSPNIAYRTHPKNPMRVYPGGITLTRALGGRPLKMKSSCPVVADAETATVPVAGATHVILACDGVWDVLDAAGAADVVVGARPDDAAERLARAAFEKGSTDNITAVVVELPSTPAARSEPEAE</sequence>
<feature type="transmembrane region" description="Helical" evidence="2">
    <location>
        <begin position="32"/>
        <end position="57"/>
    </location>
</feature>
<accession>A0A8J2SP92</accession>
<dbReference type="AlphaFoldDB" id="A0A8J2SP92"/>
<dbReference type="InterPro" id="IPR001932">
    <property type="entry name" value="PPM-type_phosphatase-like_dom"/>
</dbReference>
<dbReference type="SUPFAM" id="SSF81606">
    <property type="entry name" value="PP2C-like"/>
    <property type="match status" value="1"/>
</dbReference>
<dbReference type="Gene3D" id="3.60.40.10">
    <property type="entry name" value="PPM-type phosphatase domain"/>
    <property type="match status" value="1"/>
</dbReference>
<evidence type="ECO:0000313" key="5">
    <source>
        <dbReference type="Proteomes" id="UP000789595"/>
    </source>
</evidence>
<dbReference type="GO" id="GO:0004722">
    <property type="term" value="F:protein serine/threonine phosphatase activity"/>
    <property type="evidence" value="ECO:0007669"/>
    <property type="project" value="InterPro"/>
</dbReference>
<dbReference type="SMART" id="SM00332">
    <property type="entry name" value="PP2Cc"/>
    <property type="match status" value="1"/>
</dbReference>
<evidence type="ECO:0000259" key="3">
    <source>
        <dbReference type="PROSITE" id="PS51746"/>
    </source>
</evidence>
<reference evidence="4" key="1">
    <citation type="submission" date="2021-11" db="EMBL/GenBank/DDBJ databases">
        <authorList>
            <consortium name="Genoscope - CEA"/>
            <person name="William W."/>
        </authorList>
    </citation>
    <scope>NUCLEOTIDE SEQUENCE</scope>
</reference>
<dbReference type="PANTHER" id="PTHR47992">
    <property type="entry name" value="PROTEIN PHOSPHATASE"/>
    <property type="match status" value="1"/>
</dbReference>
<organism evidence="4 5">
    <name type="scientific">Pelagomonas calceolata</name>
    <dbReference type="NCBI Taxonomy" id="35677"/>
    <lineage>
        <taxon>Eukaryota</taxon>
        <taxon>Sar</taxon>
        <taxon>Stramenopiles</taxon>
        <taxon>Ochrophyta</taxon>
        <taxon>Pelagophyceae</taxon>
        <taxon>Pelagomonadales</taxon>
        <taxon>Pelagomonadaceae</taxon>
        <taxon>Pelagomonas</taxon>
    </lineage>
</organism>
<dbReference type="CDD" id="cd00143">
    <property type="entry name" value="PP2Cc"/>
    <property type="match status" value="1"/>
</dbReference>
<keyword evidence="2" id="KW-1133">Transmembrane helix</keyword>
<keyword evidence="5" id="KW-1185">Reference proteome</keyword>